<dbReference type="Proteomes" id="UP001066276">
    <property type="component" value="Chromosome 2_2"/>
</dbReference>
<evidence type="ECO:0000313" key="2">
    <source>
        <dbReference type="Proteomes" id="UP001066276"/>
    </source>
</evidence>
<proteinExistence type="predicted"/>
<reference evidence="1" key="1">
    <citation type="journal article" date="2022" name="bioRxiv">
        <title>Sequencing and chromosome-scale assembly of the giantPleurodeles waltlgenome.</title>
        <authorList>
            <person name="Brown T."/>
            <person name="Elewa A."/>
            <person name="Iarovenko S."/>
            <person name="Subramanian E."/>
            <person name="Araus A.J."/>
            <person name="Petzold A."/>
            <person name="Susuki M."/>
            <person name="Suzuki K.-i.T."/>
            <person name="Hayashi T."/>
            <person name="Toyoda A."/>
            <person name="Oliveira C."/>
            <person name="Osipova E."/>
            <person name="Leigh N.D."/>
            <person name="Simon A."/>
            <person name="Yun M.H."/>
        </authorList>
    </citation>
    <scope>NUCLEOTIDE SEQUENCE</scope>
    <source>
        <strain evidence="1">20211129_DDA</strain>
        <tissue evidence="1">Liver</tissue>
    </source>
</reference>
<gene>
    <name evidence="1" type="ORF">NDU88_001439</name>
</gene>
<accession>A0AAV7UST0</accession>
<comment type="caution">
    <text evidence="1">The sequence shown here is derived from an EMBL/GenBank/DDBJ whole genome shotgun (WGS) entry which is preliminary data.</text>
</comment>
<protein>
    <submittedName>
        <fullName evidence="1">Uncharacterized protein</fullName>
    </submittedName>
</protein>
<keyword evidence="2" id="KW-1185">Reference proteome</keyword>
<dbReference type="AlphaFoldDB" id="A0AAV7UST0"/>
<name>A0AAV7UST0_PLEWA</name>
<sequence length="94" mass="11522">MQRKSVLAATQEEDGFEGEVGFMSCSENEKEYDEYVFDLHQDDKFNEEITRKVEDSDEDTVNSWKKRMHRRKDVLQHKKKRNVQRRGYLWTKWF</sequence>
<organism evidence="1 2">
    <name type="scientific">Pleurodeles waltl</name>
    <name type="common">Iberian ribbed newt</name>
    <dbReference type="NCBI Taxonomy" id="8319"/>
    <lineage>
        <taxon>Eukaryota</taxon>
        <taxon>Metazoa</taxon>
        <taxon>Chordata</taxon>
        <taxon>Craniata</taxon>
        <taxon>Vertebrata</taxon>
        <taxon>Euteleostomi</taxon>
        <taxon>Amphibia</taxon>
        <taxon>Batrachia</taxon>
        <taxon>Caudata</taxon>
        <taxon>Salamandroidea</taxon>
        <taxon>Salamandridae</taxon>
        <taxon>Pleurodelinae</taxon>
        <taxon>Pleurodeles</taxon>
    </lineage>
</organism>
<dbReference type="EMBL" id="JANPWB010000004">
    <property type="protein sequence ID" value="KAJ1192127.1"/>
    <property type="molecule type" value="Genomic_DNA"/>
</dbReference>
<evidence type="ECO:0000313" key="1">
    <source>
        <dbReference type="EMBL" id="KAJ1192127.1"/>
    </source>
</evidence>